<dbReference type="CDD" id="cd00614">
    <property type="entry name" value="CGS_like"/>
    <property type="match status" value="1"/>
</dbReference>
<keyword evidence="3 7" id="KW-0808">Transferase</keyword>
<evidence type="ECO:0000256" key="5">
    <source>
        <dbReference type="PIRSR" id="PIRSR001434-2"/>
    </source>
</evidence>
<reference evidence="7 8" key="1">
    <citation type="submission" date="2014-12" db="EMBL/GenBank/DDBJ databases">
        <title>Denitrispirillum autotrophicum gen. nov., sp. nov., Denitrifying, Facultatively Autotrophic Bacteria Isolated from Rice Paddy Soil.</title>
        <authorList>
            <person name="Ishii S."/>
            <person name="Ashida N."/>
            <person name="Ohno H."/>
            <person name="Otsuka S."/>
            <person name="Yokota A."/>
            <person name="Senoo K."/>
        </authorList>
    </citation>
    <scope>NUCLEOTIDE SEQUENCE [LARGE SCALE GENOMIC DNA]</scope>
    <source>
        <strain evidence="7 8">TSA66</strain>
    </source>
</reference>
<dbReference type="InterPro" id="IPR015424">
    <property type="entry name" value="PyrdxlP-dep_Trfase"/>
</dbReference>
<evidence type="ECO:0000256" key="3">
    <source>
        <dbReference type="ARBA" id="ARBA00022679"/>
    </source>
</evidence>
<dbReference type="GO" id="GO:0003961">
    <property type="term" value="F:O-acetylhomoserine aminocarboxypropyltransferase activity"/>
    <property type="evidence" value="ECO:0007669"/>
    <property type="project" value="UniProtKB-EC"/>
</dbReference>
<dbReference type="InterPro" id="IPR015422">
    <property type="entry name" value="PyrdxlP-dep_Trfase_small"/>
</dbReference>
<dbReference type="InterPro" id="IPR054542">
    <property type="entry name" value="Cys_met_metab_PP"/>
</dbReference>
<dbReference type="InterPro" id="IPR015421">
    <property type="entry name" value="PyrdxlP-dep_Trfase_major"/>
</dbReference>
<gene>
    <name evidence="7" type="ORF">TSA66_03495</name>
</gene>
<dbReference type="PIRSF" id="PIRSF001434">
    <property type="entry name" value="CGS"/>
    <property type="match status" value="1"/>
</dbReference>
<dbReference type="STRING" id="709839.TSA66_03495"/>
<dbReference type="GO" id="GO:0006535">
    <property type="term" value="P:cysteine biosynthetic process from serine"/>
    <property type="evidence" value="ECO:0007669"/>
    <property type="project" value="TreeGrafter"/>
</dbReference>
<dbReference type="GO" id="GO:0019346">
    <property type="term" value="P:transsulfuration"/>
    <property type="evidence" value="ECO:0007669"/>
    <property type="project" value="InterPro"/>
</dbReference>
<dbReference type="EMBL" id="JWJG01000028">
    <property type="protein sequence ID" value="KIF80084.1"/>
    <property type="molecule type" value="Genomic_DNA"/>
</dbReference>
<dbReference type="OrthoDB" id="9805807at2"/>
<dbReference type="FunFam" id="3.40.640.10:FF:000035">
    <property type="entry name" value="O-succinylhomoserine sulfhydrylase"/>
    <property type="match status" value="1"/>
</dbReference>
<dbReference type="PANTHER" id="PTHR43797">
    <property type="entry name" value="HOMOCYSTEINE/CYSTEINE SYNTHASE"/>
    <property type="match status" value="1"/>
</dbReference>
<dbReference type="NCBIfam" id="TIGR01326">
    <property type="entry name" value="OAH_OAS_sulfhy"/>
    <property type="match status" value="1"/>
</dbReference>
<evidence type="ECO:0000313" key="8">
    <source>
        <dbReference type="Proteomes" id="UP000031572"/>
    </source>
</evidence>
<protein>
    <submittedName>
        <fullName evidence="7">O-acetylhomoserine aminocarboxypropyltransferase</fullName>
        <ecNumber evidence="7">2.5.1.49</ecNumber>
    </submittedName>
</protein>
<name>A0A0C2BJB1_9BURK</name>
<evidence type="ECO:0000256" key="6">
    <source>
        <dbReference type="RuleBase" id="RU362118"/>
    </source>
</evidence>
<dbReference type="AlphaFoldDB" id="A0A0C2BJB1"/>
<sequence>MKLETLAVHAGYTPDPTTKSVAVPIYQTVAYAFDSAQHGADLFDLKVPGNIYTRIMNPTQDILEKRVAALEGGIGALAVASGMAAITYAVQTICEAGDNIVSASTLYGGTYNLFAHTLPQMGIQARFADSRKPESFAPLIDSRTKAIFCESVGNPLGNVTDIAKLADIAHAHGIPLIVDNTVPSPYLCRPFEHGADIVVHALTKYLGGHGNSIGGAIVDSGKFPWAEHKERFKRLNEPDVSYHGVVYTEALGPAAYIGRARVVPLRNMGAAISPMNSFLILQGIETLALRMDRICDNSLAIARHLKSHPKVAWVNYAGLEDHPDHALVQKYMDGKASGILSFGLKTVDKADPRAAGARVLDAMKLFTRLVNIGDAKSLVTHPASTTHRQLNAEELAKAGVSEDMLRLSIGIEHIDDLISDLDQALAAA</sequence>
<accession>A0A0C2BJB1</accession>
<dbReference type="SUPFAM" id="SSF53383">
    <property type="entry name" value="PLP-dependent transferases"/>
    <property type="match status" value="1"/>
</dbReference>
<evidence type="ECO:0000313" key="7">
    <source>
        <dbReference type="EMBL" id="KIF80084.1"/>
    </source>
</evidence>
<comment type="cofactor">
    <cofactor evidence="1 6">
        <name>pyridoxal 5'-phosphate</name>
        <dbReference type="ChEBI" id="CHEBI:597326"/>
    </cofactor>
</comment>
<dbReference type="InterPro" id="IPR006235">
    <property type="entry name" value="OAc-hSer/O-AcSer_sulfhydrylase"/>
</dbReference>
<dbReference type="InterPro" id="IPR000277">
    <property type="entry name" value="Cys/Met-Metab_PyrdxlP-dep_enz"/>
</dbReference>
<comment type="caution">
    <text evidence="7">The sequence shown here is derived from an EMBL/GenBank/DDBJ whole genome shotgun (WGS) entry which is preliminary data.</text>
</comment>
<keyword evidence="8" id="KW-1185">Reference proteome</keyword>
<keyword evidence="4 5" id="KW-0663">Pyridoxal phosphate</keyword>
<proteinExistence type="inferred from homology"/>
<dbReference type="RefSeq" id="WP_040038994.1">
    <property type="nucleotide sequence ID" value="NZ_JWJG01000028.1"/>
</dbReference>
<dbReference type="GO" id="GO:0005737">
    <property type="term" value="C:cytoplasm"/>
    <property type="evidence" value="ECO:0007669"/>
    <property type="project" value="TreeGrafter"/>
</dbReference>
<evidence type="ECO:0000256" key="1">
    <source>
        <dbReference type="ARBA" id="ARBA00001933"/>
    </source>
</evidence>
<dbReference type="Pfam" id="PF01053">
    <property type="entry name" value="Cys_Met_Meta_PP"/>
    <property type="match status" value="1"/>
</dbReference>
<dbReference type="Gene3D" id="3.90.1150.10">
    <property type="entry name" value="Aspartate Aminotransferase, domain 1"/>
    <property type="match status" value="1"/>
</dbReference>
<evidence type="ECO:0000256" key="4">
    <source>
        <dbReference type="ARBA" id="ARBA00022898"/>
    </source>
</evidence>
<organism evidence="7 8">
    <name type="scientific">Noviherbaspirillum autotrophicum</name>
    <dbReference type="NCBI Taxonomy" id="709839"/>
    <lineage>
        <taxon>Bacteria</taxon>
        <taxon>Pseudomonadati</taxon>
        <taxon>Pseudomonadota</taxon>
        <taxon>Betaproteobacteria</taxon>
        <taxon>Burkholderiales</taxon>
        <taxon>Oxalobacteraceae</taxon>
        <taxon>Noviherbaspirillum</taxon>
    </lineage>
</organism>
<dbReference type="GO" id="GO:0071269">
    <property type="term" value="P:L-homocysteine biosynthetic process"/>
    <property type="evidence" value="ECO:0007669"/>
    <property type="project" value="TreeGrafter"/>
</dbReference>
<comment type="similarity">
    <text evidence="2 6">Belongs to the trans-sulfuration enzymes family.</text>
</comment>
<dbReference type="PANTHER" id="PTHR43797:SF2">
    <property type="entry name" value="HOMOCYSTEINE_CYSTEINE SYNTHASE"/>
    <property type="match status" value="1"/>
</dbReference>
<dbReference type="Proteomes" id="UP000031572">
    <property type="component" value="Unassembled WGS sequence"/>
</dbReference>
<dbReference type="Gene3D" id="3.40.640.10">
    <property type="entry name" value="Type I PLP-dependent aspartate aminotransferase-like (Major domain)"/>
    <property type="match status" value="1"/>
</dbReference>
<dbReference type="GO" id="GO:0030170">
    <property type="term" value="F:pyridoxal phosphate binding"/>
    <property type="evidence" value="ECO:0007669"/>
    <property type="project" value="InterPro"/>
</dbReference>
<feature type="modified residue" description="N6-(pyridoxal phosphate)lysine" evidence="5">
    <location>
        <position position="204"/>
    </location>
</feature>
<dbReference type="EC" id="2.5.1.49" evidence="7"/>
<dbReference type="PROSITE" id="PS00868">
    <property type="entry name" value="CYS_MET_METAB_PP"/>
    <property type="match status" value="1"/>
</dbReference>
<evidence type="ECO:0000256" key="2">
    <source>
        <dbReference type="ARBA" id="ARBA00009077"/>
    </source>
</evidence>
<dbReference type="GO" id="GO:0004124">
    <property type="term" value="F:cysteine synthase activity"/>
    <property type="evidence" value="ECO:0007669"/>
    <property type="project" value="TreeGrafter"/>
</dbReference>